<dbReference type="Pfam" id="PF00037">
    <property type="entry name" value="Fer4"/>
    <property type="match status" value="1"/>
</dbReference>
<dbReference type="GO" id="GO:0051536">
    <property type="term" value="F:iron-sulfur cluster binding"/>
    <property type="evidence" value="ECO:0007669"/>
    <property type="project" value="UniProtKB-KW"/>
</dbReference>
<dbReference type="HOGENOM" id="CLU_2140629_0_0_3"/>
<dbReference type="eggNOG" id="COG1145">
    <property type="taxonomic scope" value="Bacteria"/>
</dbReference>
<evidence type="ECO:0000313" key="5">
    <source>
        <dbReference type="EMBL" id="ADI63613.1"/>
    </source>
</evidence>
<dbReference type="OrthoDB" id="9803397at2"/>
<protein>
    <submittedName>
        <fullName evidence="5">4Fe-4S ferredoxin iron-sulfur binding domain protein</fullName>
    </submittedName>
</protein>
<evidence type="ECO:0000256" key="2">
    <source>
        <dbReference type="ARBA" id="ARBA00023004"/>
    </source>
</evidence>
<name>D7E3U5_NOSA0</name>
<dbReference type="Gene3D" id="3.30.70.20">
    <property type="match status" value="1"/>
</dbReference>
<dbReference type="Proteomes" id="UP000001511">
    <property type="component" value="Chromosome"/>
</dbReference>
<feature type="domain" description="4Fe-4S ferredoxin-type" evidence="4">
    <location>
        <begin position="1"/>
        <end position="29"/>
    </location>
</feature>
<dbReference type="InterPro" id="IPR017896">
    <property type="entry name" value="4Fe4S_Fe-S-bd"/>
</dbReference>
<keyword evidence="3" id="KW-0411">Iron-sulfur</keyword>
<proteinExistence type="predicted"/>
<sequence length="112" mass="12658">MAYKITAACISCKRCLSVCPTGAVKILDGNHSIDSELCTNCAGGIYTVPQCKAVCPTVDGCVKEPSDYWEGWFVKYNRVIAKLTNKQDYWECWYNTYSQKFSEQLQKNHVVV</sequence>
<keyword evidence="1" id="KW-0479">Metal-binding</keyword>
<evidence type="ECO:0000256" key="3">
    <source>
        <dbReference type="ARBA" id="ARBA00023014"/>
    </source>
</evidence>
<evidence type="ECO:0000256" key="1">
    <source>
        <dbReference type="ARBA" id="ARBA00022723"/>
    </source>
</evidence>
<dbReference type="PROSITE" id="PS51379">
    <property type="entry name" value="4FE4S_FER_2"/>
    <property type="match status" value="1"/>
</dbReference>
<dbReference type="PROSITE" id="PS00198">
    <property type="entry name" value="4FE4S_FER_1"/>
    <property type="match status" value="1"/>
</dbReference>
<dbReference type="SUPFAM" id="SSF54862">
    <property type="entry name" value="4Fe-4S ferredoxins"/>
    <property type="match status" value="1"/>
</dbReference>
<dbReference type="KEGG" id="naz:Aazo_1357"/>
<reference evidence="5 6" key="1">
    <citation type="journal article" date="2010" name="PLoS ONE">
        <title>Genome erosion in a nitrogen-fixing vertically transmitted endosymbiotic multicellular cyanobacterium.</title>
        <authorList>
            <person name="Ran L."/>
            <person name="Larsson J."/>
            <person name="Vigil-Stenman T."/>
            <person name="Nylander J.A."/>
            <person name="Ininbergs K."/>
            <person name="Zheng W.W."/>
            <person name="Lapidus A."/>
            <person name="Lowry S."/>
            <person name="Haselkorn R."/>
            <person name="Bergman B."/>
        </authorList>
    </citation>
    <scope>NUCLEOTIDE SEQUENCE [LARGE SCALE GENOMIC DNA]</scope>
    <source>
        <strain evidence="5 6">0708</strain>
    </source>
</reference>
<dbReference type="STRING" id="551115.Aazo_1357"/>
<organism evidence="5 6">
    <name type="scientific">Nostoc azollae (strain 0708)</name>
    <name type="common">Anabaena azollae (strain 0708)</name>
    <dbReference type="NCBI Taxonomy" id="551115"/>
    <lineage>
        <taxon>Bacteria</taxon>
        <taxon>Bacillati</taxon>
        <taxon>Cyanobacteriota</taxon>
        <taxon>Cyanophyceae</taxon>
        <taxon>Nostocales</taxon>
        <taxon>Nostocaceae</taxon>
        <taxon>Trichormus</taxon>
    </lineage>
</organism>
<evidence type="ECO:0000313" key="6">
    <source>
        <dbReference type="Proteomes" id="UP000001511"/>
    </source>
</evidence>
<dbReference type="InterPro" id="IPR017900">
    <property type="entry name" value="4Fe4S_Fe_S_CS"/>
</dbReference>
<gene>
    <name evidence="5" type="ordered locus">Aazo_1357</name>
</gene>
<dbReference type="AlphaFoldDB" id="D7E3U5"/>
<dbReference type="EMBL" id="CP002059">
    <property type="protein sequence ID" value="ADI63613.1"/>
    <property type="molecule type" value="Genomic_DNA"/>
</dbReference>
<dbReference type="RefSeq" id="WP_013190631.1">
    <property type="nucleotide sequence ID" value="NC_014248.1"/>
</dbReference>
<evidence type="ECO:0000259" key="4">
    <source>
        <dbReference type="PROSITE" id="PS51379"/>
    </source>
</evidence>
<keyword evidence="2" id="KW-0408">Iron</keyword>
<dbReference type="GO" id="GO:0046872">
    <property type="term" value="F:metal ion binding"/>
    <property type="evidence" value="ECO:0007669"/>
    <property type="project" value="UniProtKB-KW"/>
</dbReference>
<keyword evidence="6" id="KW-1185">Reference proteome</keyword>
<accession>D7E3U5</accession>